<evidence type="ECO:0000256" key="3">
    <source>
        <dbReference type="ARBA" id="ARBA00023125"/>
    </source>
</evidence>
<dbReference type="GO" id="GO:0140664">
    <property type="term" value="F:ATP-dependent DNA damage sensor activity"/>
    <property type="evidence" value="ECO:0007669"/>
    <property type="project" value="InterPro"/>
</dbReference>
<gene>
    <name evidence="5" type="ORF">M407DRAFT_20116</name>
</gene>
<keyword evidence="3" id="KW-0238">DNA-binding</keyword>
<dbReference type="InterPro" id="IPR000432">
    <property type="entry name" value="DNA_mismatch_repair_MutS_C"/>
</dbReference>
<evidence type="ECO:0000259" key="4">
    <source>
        <dbReference type="SMART" id="SM00534"/>
    </source>
</evidence>
<evidence type="ECO:0000313" key="6">
    <source>
        <dbReference type="Proteomes" id="UP000054248"/>
    </source>
</evidence>
<dbReference type="AlphaFoldDB" id="A0A0C3QQJ3"/>
<organism evidence="5 6">
    <name type="scientific">Tulasnella calospora MUT 4182</name>
    <dbReference type="NCBI Taxonomy" id="1051891"/>
    <lineage>
        <taxon>Eukaryota</taxon>
        <taxon>Fungi</taxon>
        <taxon>Dikarya</taxon>
        <taxon>Basidiomycota</taxon>
        <taxon>Agaricomycotina</taxon>
        <taxon>Agaricomycetes</taxon>
        <taxon>Cantharellales</taxon>
        <taxon>Tulasnellaceae</taxon>
        <taxon>Tulasnella</taxon>
    </lineage>
</organism>
<accession>A0A0C3QQJ3</accession>
<name>A0A0C3QQJ3_9AGAM</name>
<dbReference type="SUPFAM" id="SSF52540">
    <property type="entry name" value="P-loop containing nucleoside triphosphate hydrolases"/>
    <property type="match status" value="1"/>
</dbReference>
<reference evidence="5 6" key="1">
    <citation type="submission" date="2014-04" db="EMBL/GenBank/DDBJ databases">
        <authorList>
            <consortium name="DOE Joint Genome Institute"/>
            <person name="Kuo A."/>
            <person name="Girlanda M."/>
            <person name="Perotto S."/>
            <person name="Kohler A."/>
            <person name="Nagy L.G."/>
            <person name="Floudas D."/>
            <person name="Copeland A."/>
            <person name="Barry K.W."/>
            <person name="Cichocki N."/>
            <person name="Veneault-Fourrey C."/>
            <person name="LaButti K."/>
            <person name="Lindquist E.A."/>
            <person name="Lipzen A."/>
            <person name="Lundell T."/>
            <person name="Morin E."/>
            <person name="Murat C."/>
            <person name="Sun H."/>
            <person name="Tunlid A."/>
            <person name="Henrissat B."/>
            <person name="Grigoriev I.V."/>
            <person name="Hibbett D.S."/>
            <person name="Martin F."/>
            <person name="Nordberg H.P."/>
            <person name="Cantor M.N."/>
            <person name="Hua S.X."/>
        </authorList>
    </citation>
    <scope>NUCLEOTIDE SEQUENCE [LARGE SCALE GENOMIC DNA]</scope>
    <source>
        <strain evidence="5 6">MUT 4182</strain>
    </source>
</reference>
<protein>
    <recommendedName>
        <fullName evidence="4">DNA mismatch repair proteins mutS family domain-containing protein</fullName>
    </recommendedName>
</protein>
<dbReference type="GO" id="GO:0005524">
    <property type="term" value="F:ATP binding"/>
    <property type="evidence" value="ECO:0007669"/>
    <property type="project" value="UniProtKB-KW"/>
</dbReference>
<dbReference type="Gene3D" id="3.40.50.300">
    <property type="entry name" value="P-loop containing nucleotide triphosphate hydrolases"/>
    <property type="match status" value="1"/>
</dbReference>
<proteinExistence type="predicted"/>
<evidence type="ECO:0000256" key="1">
    <source>
        <dbReference type="ARBA" id="ARBA00022741"/>
    </source>
</evidence>
<dbReference type="Pfam" id="PF00488">
    <property type="entry name" value="MutS_V"/>
    <property type="match status" value="1"/>
</dbReference>
<feature type="domain" description="DNA mismatch repair proteins mutS family" evidence="4">
    <location>
        <begin position="1"/>
        <end position="115"/>
    </location>
</feature>
<dbReference type="GO" id="GO:0005634">
    <property type="term" value="C:nucleus"/>
    <property type="evidence" value="ECO:0007669"/>
    <property type="project" value="TreeGrafter"/>
</dbReference>
<dbReference type="STRING" id="1051891.A0A0C3QQJ3"/>
<keyword evidence="6" id="KW-1185">Reference proteome</keyword>
<dbReference type="PANTHER" id="PTHR11361">
    <property type="entry name" value="DNA MISMATCH REPAIR PROTEIN MUTS FAMILY MEMBER"/>
    <property type="match status" value="1"/>
</dbReference>
<evidence type="ECO:0000256" key="2">
    <source>
        <dbReference type="ARBA" id="ARBA00022840"/>
    </source>
</evidence>
<dbReference type="GO" id="GO:0005739">
    <property type="term" value="C:mitochondrion"/>
    <property type="evidence" value="ECO:0007669"/>
    <property type="project" value="TreeGrafter"/>
</dbReference>
<keyword evidence="1" id="KW-0547">Nucleotide-binding</keyword>
<dbReference type="EMBL" id="KN822968">
    <property type="protein sequence ID" value="KIO30791.1"/>
    <property type="molecule type" value="Genomic_DNA"/>
</dbReference>
<dbReference type="OrthoDB" id="2534523at2759"/>
<dbReference type="GO" id="GO:0006298">
    <property type="term" value="P:mismatch repair"/>
    <property type="evidence" value="ECO:0007669"/>
    <property type="project" value="InterPro"/>
</dbReference>
<dbReference type="PANTHER" id="PTHR11361:SF34">
    <property type="entry name" value="DNA MISMATCH REPAIR PROTEIN MSH1, MITOCHONDRIAL"/>
    <property type="match status" value="1"/>
</dbReference>
<keyword evidence="2" id="KW-0067">ATP-binding</keyword>
<dbReference type="HOGENOM" id="CLU_1741905_0_0_1"/>
<dbReference type="InterPro" id="IPR045076">
    <property type="entry name" value="MutS"/>
</dbReference>
<dbReference type="InterPro" id="IPR027417">
    <property type="entry name" value="P-loop_NTPase"/>
</dbReference>
<dbReference type="SMART" id="SM00534">
    <property type="entry name" value="MUTSac"/>
    <property type="match status" value="1"/>
</dbReference>
<evidence type="ECO:0000313" key="5">
    <source>
        <dbReference type="EMBL" id="KIO30791.1"/>
    </source>
</evidence>
<dbReference type="GO" id="GO:0030983">
    <property type="term" value="F:mismatched DNA binding"/>
    <property type="evidence" value="ECO:0007669"/>
    <property type="project" value="InterPro"/>
</dbReference>
<dbReference type="GO" id="GO:0043504">
    <property type="term" value="P:mitochondrial DNA repair"/>
    <property type="evidence" value="ECO:0007669"/>
    <property type="project" value="TreeGrafter"/>
</dbReference>
<reference evidence="6" key="2">
    <citation type="submission" date="2015-01" db="EMBL/GenBank/DDBJ databases">
        <title>Evolutionary Origins and Diversification of the Mycorrhizal Mutualists.</title>
        <authorList>
            <consortium name="DOE Joint Genome Institute"/>
            <consortium name="Mycorrhizal Genomics Consortium"/>
            <person name="Kohler A."/>
            <person name="Kuo A."/>
            <person name="Nagy L.G."/>
            <person name="Floudas D."/>
            <person name="Copeland A."/>
            <person name="Barry K.W."/>
            <person name="Cichocki N."/>
            <person name="Veneault-Fourrey C."/>
            <person name="LaButti K."/>
            <person name="Lindquist E.A."/>
            <person name="Lipzen A."/>
            <person name="Lundell T."/>
            <person name="Morin E."/>
            <person name="Murat C."/>
            <person name="Riley R."/>
            <person name="Ohm R."/>
            <person name="Sun H."/>
            <person name="Tunlid A."/>
            <person name="Henrissat B."/>
            <person name="Grigoriev I.V."/>
            <person name="Hibbett D.S."/>
            <person name="Martin F."/>
        </authorList>
    </citation>
    <scope>NUCLEOTIDE SEQUENCE [LARGE SCALE GENOMIC DNA]</scope>
    <source>
        <strain evidence="6">MUT 4182</strain>
    </source>
</reference>
<sequence>MDEVGRGTTVKDGVAIAFGTAHYLYDVHRCRTLFATHFHDVADLFGYDDAVGRSVEPMYQAVNFFCTDVDETQDGYFTYSHKLKRGLNRDSHGIKVAEMAGIPECALNVAIDVAKSYEARETNKEVNGTQLRDIGRLVAQNHSKSFGKTT</sequence>
<dbReference type="Proteomes" id="UP000054248">
    <property type="component" value="Unassembled WGS sequence"/>
</dbReference>